<dbReference type="InterPro" id="IPR005467">
    <property type="entry name" value="His_kinase_dom"/>
</dbReference>
<reference evidence="19 20" key="4">
    <citation type="journal article" date="2009" name="Appl. Environ. Microbiol.">
        <title>Comparative genome-wide transcriptional profiling of Azorhizobium caulinodans ORS571 grown under free-living and symbiotic conditions.</title>
        <authorList>
            <person name="Tsukada S."/>
            <person name="Aono T."/>
            <person name="Akiba N."/>
            <person name="Lee KB."/>
            <person name="Liu CT."/>
            <person name="Toyazaki H."/>
            <person name="Oyaizu H."/>
        </authorList>
    </citation>
    <scope>NUCLEOTIDE SEQUENCE [LARGE SCALE GENOMIC DNA]</scope>
    <source>
        <strain evidence="20">ATCC 43989 / DSM 5975 / JCM 20966 / LMG 6465 / NBRC 14845 / NCIMB 13405 / ORS 571</strain>
    </source>
</reference>
<evidence type="ECO:0000256" key="7">
    <source>
        <dbReference type="ARBA" id="ARBA00022679"/>
    </source>
</evidence>
<dbReference type="PANTHER" id="PTHR43065:SF46">
    <property type="entry name" value="C4-DICARBOXYLATE TRANSPORT SENSOR PROTEIN DCTB"/>
    <property type="match status" value="1"/>
</dbReference>
<dbReference type="HOGENOM" id="CLU_000445_94_2_5"/>
<dbReference type="PRINTS" id="PR00344">
    <property type="entry name" value="BCTRLSENSOR"/>
</dbReference>
<evidence type="ECO:0000256" key="5">
    <source>
        <dbReference type="ARBA" id="ARBA00022519"/>
    </source>
</evidence>
<keyword evidence="13" id="KW-0902">Two-component regulatory system</keyword>
<dbReference type="InterPro" id="IPR017055">
    <property type="entry name" value="Sig_transdc_His_kinase_DctB"/>
</dbReference>
<reference evidence="19 20" key="5">
    <citation type="journal article" date="2010" name="Appl. Environ. Microbiol.">
        <title>phrR-like gene praR of Azorhizobium caulinodans ORS571 is essential for symbiosis with Sesbania rostrata and is involved in expression of reb genes.</title>
        <authorList>
            <person name="Akiba N."/>
            <person name="Aono T."/>
            <person name="Toyazaki H."/>
            <person name="Sato S."/>
            <person name="Oyaizu H."/>
        </authorList>
    </citation>
    <scope>NUCLEOTIDE SEQUENCE [LARGE SCALE GENOMIC DNA]</scope>
    <source>
        <strain evidence="20">ATCC 43989 / DSM 5975 / JCM 20966 / LMG 6465 / NBRC 14845 / NCIMB 13405 / ORS 571</strain>
    </source>
</reference>
<dbReference type="EMBL" id="AP009384">
    <property type="protein sequence ID" value="BAF86123.1"/>
    <property type="molecule type" value="Genomic_DNA"/>
</dbReference>
<evidence type="ECO:0000313" key="19">
    <source>
        <dbReference type="EMBL" id="BAF86123.1"/>
    </source>
</evidence>
<reference evidence="19 20" key="3">
    <citation type="journal article" date="2008" name="BMC Genomics">
        <title>The genome of the versatile nitrogen fixer Azorhizobium caulinodans ORS571.</title>
        <authorList>
            <person name="Lee KB."/>
            <person name="Backer P.D."/>
            <person name="Aono T."/>
            <person name="Liu CT."/>
            <person name="Suzuki S."/>
            <person name="Suzuki T."/>
            <person name="Kaneko T."/>
            <person name="Yamada M."/>
            <person name="Tabata S."/>
            <person name="Kupfer D.M."/>
            <person name="Najar F.Z."/>
            <person name="Wiley G.B."/>
            <person name="Roe B."/>
            <person name="Binnewies T.T."/>
            <person name="Ussery D.W."/>
            <person name="D'Haeze W."/>
            <person name="Herder J.D."/>
            <person name="Gevers D."/>
            <person name="Vereecke D."/>
            <person name="Holsters M."/>
            <person name="Oyaizu H."/>
        </authorList>
    </citation>
    <scope>NUCLEOTIDE SEQUENCE [LARGE SCALE GENOMIC DNA]</scope>
    <source>
        <strain evidence="20">ATCC 43989 / DSM 5975 / JCM 20966 / LMG 6465 / NBRC 14845 / NCIMB 13405 / ORS 571</strain>
    </source>
</reference>
<comment type="catalytic activity">
    <reaction evidence="1">
        <text>ATP + protein L-histidine = ADP + protein N-phospho-L-histidine.</text>
        <dbReference type="EC" id="2.7.13.3"/>
    </reaction>
</comment>
<keyword evidence="20" id="KW-1185">Reference proteome</keyword>
<keyword evidence="6" id="KW-0597">Phosphoprotein</keyword>
<feature type="transmembrane region" description="Helical" evidence="17">
    <location>
        <begin position="59"/>
        <end position="78"/>
    </location>
</feature>
<evidence type="ECO:0000256" key="11">
    <source>
        <dbReference type="ARBA" id="ARBA00022840"/>
    </source>
</evidence>
<dbReference type="Pfam" id="PF02743">
    <property type="entry name" value="dCache_1"/>
    <property type="match status" value="1"/>
</dbReference>
<dbReference type="SMART" id="SM00388">
    <property type="entry name" value="HisKA"/>
    <property type="match status" value="1"/>
</dbReference>
<evidence type="ECO:0000259" key="18">
    <source>
        <dbReference type="PROSITE" id="PS50109"/>
    </source>
</evidence>
<dbReference type="InterPro" id="IPR003661">
    <property type="entry name" value="HisK_dim/P_dom"/>
</dbReference>
<feature type="transmembrane region" description="Helical" evidence="17">
    <location>
        <begin position="347"/>
        <end position="368"/>
    </location>
</feature>
<proteinExistence type="predicted"/>
<dbReference type="KEGG" id="azc:AZC_0125"/>
<dbReference type="Pfam" id="PF02518">
    <property type="entry name" value="HATPase_c"/>
    <property type="match status" value="1"/>
</dbReference>
<name>A8IGR7_AZOC5</name>
<dbReference type="SUPFAM" id="SSF55874">
    <property type="entry name" value="ATPase domain of HSP90 chaperone/DNA topoisomerase II/histidine kinase"/>
    <property type="match status" value="1"/>
</dbReference>
<evidence type="ECO:0000256" key="10">
    <source>
        <dbReference type="ARBA" id="ARBA00022777"/>
    </source>
</evidence>
<keyword evidence="8 17" id="KW-0812">Transmembrane</keyword>
<evidence type="ECO:0000256" key="9">
    <source>
        <dbReference type="ARBA" id="ARBA00022741"/>
    </source>
</evidence>
<dbReference type="GO" id="GO:0000155">
    <property type="term" value="F:phosphorelay sensor kinase activity"/>
    <property type="evidence" value="ECO:0007669"/>
    <property type="project" value="InterPro"/>
</dbReference>
<evidence type="ECO:0000256" key="14">
    <source>
        <dbReference type="ARBA" id="ARBA00023136"/>
    </source>
</evidence>
<feature type="domain" description="Histidine kinase" evidence="18">
    <location>
        <begin position="446"/>
        <end position="658"/>
    </location>
</feature>
<protein>
    <recommendedName>
        <fullName evidence="16">C4-dicarboxylate transport sensor protein DctB</fullName>
        <ecNumber evidence="3">2.7.13.3</ecNumber>
    </recommendedName>
</protein>
<evidence type="ECO:0000256" key="4">
    <source>
        <dbReference type="ARBA" id="ARBA00022475"/>
    </source>
</evidence>
<sequence>MDALAVNAKQARMPTWAGQVPCRYRHRCGARCGGKVPAGLDPVHLTHLECVMTFRRRDFLISLALAVLCAVVAGWAGYKMVCAAGINEQHALAERRMDIANETLEREIEKYGLLPRTAAVSPNVIDFLSRPATAEGVAEINRQLRTLNDSAGTLQTYLVDPSGRIVASSNWSEKDSFIGRDISYRPYFQNAQPGRTTGYYAVGTTGDAPGYFLASAVEDGGRRLGVVAVKLGLDQLERLWLGQPEPALMVDDNGIVVVSSVPDWKFGALRPLPAATLAHLEASQQYNHREIRTLDWKVLTTFRNGSFLVRAGTPAGTATYLAAGRPVPDLHMHMIVLSEPREVYRVAWGWAIACAALAALACALLHVLNMRRLSIRERLAMREALQASHDRLEILVEARSAELRRANEGLRREVSERIQAVKQLQSFQEELIRTENLAVIGQLSAGIAHEINQPLAALSTLSANAVRFLERNDLATVRLNLGRISDLVARMGALTGQLRSFARRSTGEIGATAVGLRVDGAVALLAHRLTKDGVVVELLPPGGVLTVLCDPVRLEQVLVNLISNAVDASSDLRVPHIQVSWGAEGESGIIRVRDNGIGLTDAVKAHLFEPFFTTKKTSGLGLGLAISADIIRGFGGALTADNNPDGGATFTITLPLAEQKETCDA</sequence>
<keyword evidence="7" id="KW-0808">Transferase</keyword>
<evidence type="ECO:0000256" key="16">
    <source>
        <dbReference type="ARBA" id="ARBA00073143"/>
    </source>
</evidence>
<dbReference type="STRING" id="438753.AZC_0125"/>
<dbReference type="CDD" id="cd00082">
    <property type="entry name" value="HisKA"/>
    <property type="match status" value="1"/>
</dbReference>
<dbReference type="Proteomes" id="UP000000270">
    <property type="component" value="Chromosome"/>
</dbReference>
<dbReference type="FunFam" id="1.10.287.130:FF:000049">
    <property type="entry name" value="C4-dicarboxylate transport sensor protein DctB"/>
    <property type="match status" value="1"/>
</dbReference>
<dbReference type="PANTHER" id="PTHR43065">
    <property type="entry name" value="SENSOR HISTIDINE KINASE"/>
    <property type="match status" value="1"/>
</dbReference>
<accession>A8IGR7</accession>
<evidence type="ECO:0000256" key="17">
    <source>
        <dbReference type="SAM" id="Phobius"/>
    </source>
</evidence>
<dbReference type="Gene3D" id="3.30.565.10">
    <property type="entry name" value="Histidine kinase-like ATPase, C-terminal domain"/>
    <property type="match status" value="1"/>
</dbReference>
<reference evidence="19 20" key="6">
    <citation type="journal article" date="2011" name="Appl. Environ. Microbiol.">
        <title>Involvement of the azorhizobial chromosome partition gene (parA) in the onset of bacteroid differentiation during Sesbania rostrata stem nodule development.</title>
        <authorList>
            <person name="Liu CT."/>
            <person name="Lee KB."/>
            <person name="Wang YS."/>
            <person name="Peng MH."/>
            <person name="Lee KT."/>
            <person name="Suzuki S."/>
            <person name="Suzuki T."/>
            <person name="Oyaizu H."/>
        </authorList>
    </citation>
    <scope>NUCLEOTIDE SEQUENCE [LARGE SCALE GENOMIC DNA]</scope>
    <source>
        <strain evidence="20">ATCC 43989 / DSM 5975 / JCM 20966 / LMG 6465 / NBRC 14845 / NCIMB 13405 / ORS 571</strain>
    </source>
</reference>
<dbReference type="Gene3D" id="3.30.450.20">
    <property type="entry name" value="PAS domain"/>
    <property type="match status" value="2"/>
</dbReference>
<evidence type="ECO:0000256" key="1">
    <source>
        <dbReference type="ARBA" id="ARBA00000085"/>
    </source>
</evidence>
<dbReference type="SUPFAM" id="SSF103190">
    <property type="entry name" value="Sensory domain-like"/>
    <property type="match status" value="1"/>
</dbReference>
<evidence type="ECO:0000256" key="13">
    <source>
        <dbReference type="ARBA" id="ARBA00023012"/>
    </source>
</evidence>
<reference evidence="20" key="2">
    <citation type="submission" date="2007-04" db="EMBL/GenBank/DDBJ databases">
        <title>Complete genome sequence of the nitrogen-fixing bacterium Azorhizobium caulinodans ORS571.</title>
        <authorList>
            <person name="Lee K.B."/>
            <person name="Backer P.D."/>
            <person name="Aono T."/>
            <person name="Liu C.T."/>
            <person name="Suzuki S."/>
            <person name="Suzuki T."/>
            <person name="Kaneko T."/>
            <person name="Yamada M."/>
            <person name="Tabata S."/>
            <person name="Kupfer D.M."/>
            <person name="Najar F.Z."/>
            <person name="Wiley G.B."/>
            <person name="Roe B."/>
            <person name="Binnewies T."/>
            <person name="Ussery D."/>
            <person name="Vereecke D."/>
            <person name="Gevers D."/>
            <person name="Holsters M."/>
            <person name="Oyaizu H."/>
        </authorList>
    </citation>
    <scope>NUCLEOTIDE SEQUENCE [LARGE SCALE GENOMIC DNA]</scope>
    <source>
        <strain evidence="20">ATCC 43989 / DSM 5975 / JCM 20966 / LMG 6465 / NBRC 14845 / NCIMB 13405 / ORS 571</strain>
    </source>
</reference>
<evidence type="ECO:0000256" key="8">
    <source>
        <dbReference type="ARBA" id="ARBA00022692"/>
    </source>
</evidence>
<dbReference type="GO" id="GO:0005524">
    <property type="term" value="F:ATP binding"/>
    <property type="evidence" value="ECO:0007669"/>
    <property type="project" value="UniProtKB-KW"/>
</dbReference>
<evidence type="ECO:0000256" key="6">
    <source>
        <dbReference type="ARBA" id="ARBA00022553"/>
    </source>
</evidence>
<reference evidence="19 20" key="1">
    <citation type="journal article" date="2007" name="Appl. Environ. Microbiol.">
        <title>Rhizobial factors required for stem nodule maturation and maintenance in Sesbania rostrata-Azorhizobium caulinodans ORS571 symbiosis.</title>
        <authorList>
            <person name="Suzuki S."/>
            <person name="Aono T."/>
            <person name="Lee KB."/>
            <person name="Suzuki T."/>
            <person name="Liu CT."/>
            <person name="Miwa H."/>
            <person name="Wakao S."/>
            <person name="Iki T."/>
            <person name="Oyaizu H."/>
        </authorList>
    </citation>
    <scope>NUCLEOTIDE SEQUENCE [LARGE SCALE GENOMIC DNA]</scope>
    <source>
        <strain evidence="20">ATCC 43989 / DSM 5975 / JCM 20966 / LMG 6465 / NBRC 14845 / NCIMB 13405 / ORS 571</strain>
    </source>
</reference>
<evidence type="ECO:0000256" key="12">
    <source>
        <dbReference type="ARBA" id="ARBA00022989"/>
    </source>
</evidence>
<evidence type="ECO:0000313" key="20">
    <source>
        <dbReference type="Proteomes" id="UP000000270"/>
    </source>
</evidence>
<dbReference type="InterPro" id="IPR036890">
    <property type="entry name" value="HATPase_C_sf"/>
</dbReference>
<comment type="function">
    <text evidence="15">Member of the two-component regulatory system DctB/DctD involved in the transport of C4-dicarboxylates. DctB functions as a membrane-associated protein kinase that phosphorylates DctD in response to environmental signals.</text>
</comment>
<keyword evidence="14 17" id="KW-0472">Membrane</keyword>
<dbReference type="GO" id="GO:0005886">
    <property type="term" value="C:plasma membrane"/>
    <property type="evidence" value="ECO:0007669"/>
    <property type="project" value="UniProtKB-SubCell"/>
</dbReference>
<dbReference type="Gene3D" id="1.10.287.130">
    <property type="match status" value="1"/>
</dbReference>
<dbReference type="InterPro" id="IPR036097">
    <property type="entry name" value="HisK_dim/P_sf"/>
</dbReference>
<dbReference type="PROSITE" id="PS50109">
    <property type="entry name" value="HIS_KIN"/>
    <property type="match status" value="1"/>
</dbReference>
<dbReference type="InterPro" id="IPR004358">
    <property type="entry name" value="Sig_transdc_His_kin-like_C"/>
</dbReference>
<dbReference type="EC" id="2.7.13.3" evidence="3"/>
<dbReference type="SUPFAM" id="SSF47384">
    <property type="entry name" value="Homodimeric domain of signal transducing histidine kinase"/>
    <property type="match status" value="1"/>
</dbReference>
<gene>
    <name evidence="19" type="ordered locus">AZC_0125</name>
</gene>
<dbReference type="InterPro" id="IPR029151">
    <property type="entry name" value="Sensor-like_sf"/>
</dbReference>
<keyword evidence="5" id="KW-0997">Cell inner membrane</keyword>
<dbReference type="SMART" id="SM00387">
    <property type="entry name" value="HATPase_c"/>
    <property type="match status" value="1"/>
</dbReference>
<comment type="subcellular location">
    <subcellularLocation>
        <location evidence="2">Cell inner membrane</location>
        <topology evidence="2">Multi-pass membrane protein</topology>
    </subcellularLocation>
</comment>
<keyword evidence="4" id="KW-1003">Cell membrane</keyword>
<keyword evidence="10 19" id="KW-0418">Kinase</keyword>
<dbReference type="AlphaFoldDB" id="A8IGR7"/>
<evidence type="ECO:0000256" key="2">
    <source>
        <dbReference type="ARBA" id="ARBA00004429"/>
    </source>
</evidence>
<dbReference type="eggNOG" id="COG4191">
    <property type="taxonomic scope" value="Bacteria"/>
</dbReference>
<organism evidence="19 20">
    <name type="scientific">Azorhizobium caulinodans (strain ATCC 43989 / DSM 5975 / JCM 20966 / LMG 6465 / NBRC 14845 / NCIMB 13405 / ORS 571)</name>
    <dbReference type="NCBI Taxonomy" id="438753"/>
    <lineage>
        <taxon>Bacteria</taxon>
        <taxon>Pseudomonadati</taxon>
        <taxon>Pseudomonadota</taxon>
        <taxon>Alphaproteobacteria</taxon>
        <taxon>Hyphomicrobiales</taxon>
        <taxon>Xanthobacteraceae</taxon>
        <taxon>Azorhizobium</taxon>
    </lineage>
</organism>
<evidence type="ECO:0000256" key="15">
    <source>
        <dbReference type="ARBA" id="ARBA00059004"/>
    </source>
</evidence>
<keyword evidence="11" id="KW-0067">ATP-binding</keyword>
<evidence type="ECO:0000256" key="3">
    <source>
        <dbReference type="ARBA" id="ARBA00012438"/>
    </source>
</evidence>
<keyword evidence="9" id="KW-0547">Nucleotide-binding</keyword>
<dbReference type="InterPro" id="IPR033479">
    <property type="entry name" value="dCache_1"/>
</dbReference>
<keyword evidence="12 17" id="KW-1133">Transmembrane helix</keyword>
<dbReference type="PIRSF" id="PIRSF036431">
    <property type="entry name" value="STHK_DctB"/>
    <property type="match status" value="1"/>
</dbReference>
<dbReference type="InterPro" id="IPR003594">
    <property type="entry name" value="HATPase_dom"/>
</dbReference>